<keyword evidence="7 13" id="KW-0808">Transferase</keyword>
<keyword evidence="8 13" id="KW-0547">Nucleotide-binding</keyword>
<evidence type="ECO:0000313" key="15">
    <source>
        <dbReference type="Proteomes" id="UP000627521"/>
    </source>
</evidence>
<dbReference type="PANTHER" id="PTHR42724">
    <property type="entry name" value="TETRAACYLDISACCHARIDE 4'-KINASE"/>
    <property type="match status" value="1"/>
</dbReference>
<dbReference type="InterPro" id="IPR003758">
    <property type="entry name" value="LpxK"/>
</dbReference>
<dbReference type="EC" id="2.7.1.130" evidence="3 13"/>
<evidence type="ECO:0000256" key="2">
    <source>
        <dbReference type="ARBA" id="ARBA00004870"/>
    </source>
</evidence>
<evidence type="ECO:0000256" key="5">
    <source>
        <dbReference type="ARBA" id="ARBA00022516"/>
    </source>
</evidence>
<comment type="caution">
    <text evidence="14">The sequence shown here is derived from an EMBL/GenBank/DDBJ whole genome shotgun (WGS) entry which is preliminary data.</text>
</comment>
<gene>
    <name evidence="13 14" type="primary">lpxK</name>
    <name evidence="14" type="ORF">IEG06_12890</name>
</gene>
<keyword evidence="10 13" id="KW-0067">ATP-binding</keyword>
<protein>
    <recommendedName>
        <fullName evidence="4 13">Tetraacyldisaccharide 4'-kinase</fullName>
        <ecNumber evidence="3 13">2.7.1.130</ecNumber>
    </recommendedName>
    <alternativeName>
        <fullName evidence="12 13">Lipid A 4'-kinase</fullName>
    </alternativeName>
</protein>
<dbReference type="Pfam" id="PF02606">
    <property type="entry name" value="LpxK"/>
    <property type="match status" value="1"/>
</dbReference>
<evidence type="ECO:0000256" key="8">
    <source>
        <dbReference type="ARBA" id="ARBA00022741"/>
    </source>
</evidence>
<evidence type="ECO:0000256" key="7">
    <source>
        <dbReference type="ARBA" id="ARBA00022679"/>
    </source>
</evidence>
<evidence type="ECO:0000256" key="11">
    <source>
        <dbReference type="ARBA" id="ARBA00023098"/>
    </source>
</evidence>
<dbReference type="HAMAP" id="MF_00409">
    <property type="entry name" value="LpxK"/>
    <property type="match status" value="1"/>
</dbReference>
<reference evidence="14 15" key="1">
    <citation type="submission" date="2020-09" db="EMBL/GenBank/DDBJ databases">
        <title>Bacillus nautilus sp. nov., Chryseoglobus crepusculi sp. nov, and Psychrobacter noctis sp. nov., isolated from deep-sea sponges from the equatorial Atlantic.</title>
        <authorList>
            <person name="Stennett H.L."/>
            <person name="Williams S.E."/>
        </authorList>
    </citation>
    <scope>NUCLEOTIDE SEQUENCE [LARGE SCALE GENOMIC DNA]</scope>
    <source>
        <strain evidence="14 15">28M-24</strain>
    </source>
</reference>
<dbReference type="EMBL" id="JACXXH010000007">
    <property type="protein sequence ID" value="MBD3864348.1"/>
    <property type="molecule type" value="Genomic_DNA"/>
</dbReference>
<dbReference type="PANTHER" id="PTHR42724:SF1">
    <property type="entry name" value="TETRAACYLDISACCHARIDE 4'-KINASE, MITOCHONDRIAL-RELATED"/>
    <property type="match status" value="1"/>
</dbReference>
<evidence type="ECO:0000256" key="6">
    <source>
        <dbReference type="ARBA" id="ARBA00022556"/>
    </source>
</evidence>
<dbReference type="InterPro" id="IPR027417">
    <property type="entry name" value="P-loop_NTPase"/>
</dbReference>
<name>A0ABR8LY56_9FLAO</name>
<evidence type="ECO:0000256" key="1">
    <source>
        <dbReference type="ARBA" id="ARBA00002274"/>
    </source>
</evidence>
<evidence type="ECO:0000256" key="12">
    <source>
        <dbReference type="ARBA" id="ARBA00029757"/>
    </source>
</evidence>
<sequence length="335" mass="38247">MKFLRFILFPIVPFYYVITWFRNVLFDKGWLASKSYDFPIICVGNLSTGGTGKTPMVEYLIRLLKDDVKLATLSRGYGRQSKGFQLGGANTNASILGDEPFQFYNSFSEDITVAVDANRQEGIANLLQLTNKPEVILLDDAFQHRKVKAGFNILLSTYDNRYTKDFVLPTGNLREPKSGAKRANLIIITKCPENLAEADKQKIITEIKPLANQQVFFSWISYSDNVYSENKTIALDQLGEDFKLVTGIANAKPLVSFLKLKNLKFEHLNFKDHHDFLSSEVEYLSKYKCIITTEKDYMRLKTEVSLQGKLFYLPIKMVIDNSSKFDTIIKTYALN</sequence>
<evidence type="ECO:0000313" key="14">
    <source>
        <dbReference type="EMBL" id="MBD3864348.1"/>
    </source>
</evidence>
<keyword evidence="6 13" id="KW-0441">Lipid A biosynthesis</keyword>
<comment type="pathway">
    <text evidence="2 13">Glycolipid biosynthesis; lipid IV(A) biosynthesis; lipid IV(A) from (3R)-3-hydroxytetradecanoyl-[acyl-carrier-protein] and UDP-N-acetyl-alpha-D-glucosamine: step 6/6.</text>
</comment>
<accession>A0ABR8LY56</accession>
<keyword evidence="11 13" id="KW-0443">Lipid metabolism</keyword>
<feature type="binding site" evidence="13">
    <location>
        <begin position="47"/>
        <end position="54"/>
    </location>
    <ligand>
        <name>ATP</name>
        <dbReference type="ChEBI" id="CHEBI:30616"/>
    </ligand>
</feature>
<proteinExistence type="inferred from homology"/>
<dbReference type="Proteomes" id="UP000627521">
    <property type="component" value="Unassembled WGS sequence"/>
</dbReference>
<keyword evidence="9 13" id="KW-0418">Kinase</keyword>
<dbReference type="RefSeq" id="WP_191101621.1">
    <property type="nucleotide sequence ID" value="NZ_JACXXH010000007.1"/>
</dbReference>
<evidence type="ECO:0000256" key="10">
    <source>
        <dbReference type="ARBA" id="ARBA00022840"/>
    </source>
</evidence>
<organism evidence="14 15">
    <name type="scientific">Olleya marilimosa</name>
    <dbReference type="NCBI Taxonomy" id="272164"/>
    <lineage>
        <taxon>Bacteria</taxon>
        <taxon>Pseudomonadati</taxon>
        <taxon>Bacteroidota</taxon>
        <taxon>Flavobacteriia</taxon>
        <taxon>Flavobacteriales</taxon>
        <taxon>Flavobacteriaceae</taxon>
    </lineage>
</organism>
<dbReference type="SUPFAM" id="SSF52540">
    <property type="entry name" value="P-loop containing nucleoside triphosphate hydrolases"/>
    <property type="match status" value="1"/>
</dbReference>
<evidence type="ECO:0000256" key="3">
    <source>
        <dbReference type="ARBA" id="ARBA00012071"/>
    </source>
</evidence>
<comment type="function">
    <text evidence="1 13">Transfers the gamma-phosphate of ATP to the 4'-position of a tetraacyldisaccharide 1-phosphate intermediate (termed DS-1-P) to form tetraacyldisaccharide 1,4'-bis-phosphate (lipid IVA).</text>
</comment>
<evidence type="ECO:0000256" key="13">
    <source>
        <dbReference type="HAMAP-Rule" id="MF_00409"/>
    </source>
</evidence>
<comment type="similarity">
    <text evidence="13">Belongs to the LpxK family.</text>
</comment>
<comment type="catalytic activity">
    <reaction evidence="13">
        <text>a lipid A disaccharide + ATP = a lipid IVA + ADP + H(+)</text>
        <dbReference type="Rhea" id="RHEA:67840"/>
        <dbReference type="ChEBI" id="CHEBI:15378"/>
        <dbReference type="ChEBI" id="CHEBI:30616"/>
        <dbReference type="ChEBI" id="CHEBI:176343"/>
        <dbReference type="ChEBI" id="CHEBI:176425"/>
        <dbReference type="ChEBI" id="CHEBI:456216"/>
        <dbReference type="EC" id="2.7.1.130"/>
    </reaction>
</comment>
<dbReference type="NCBIfam" id="TIGR00682">
    <property type="entry name" value="lpxK"/>
    <property type="match status" value="1"/>
</dbReference>
<keyword evidence="5 13" id="KW-0444">Lipid biosynthesis</keyword>
<evidence type="ECO:0000256" key="9">
    <source>
        <dbReference type="ARBA" id="ARBA00022777"/>
    </source>
</evidence>
<dbReference type="GO" id="GO:0009029">
    <property type="term" value="F:lipid-A 4'-kinase activity"/>
    <property type="evidence" value="ECO:0007669"/>
    <property type="project" value="UniProtKB-EC"/>
</dbReference>
<evidence type="ECO:0000256" key="4">
    <source>
        <dbReference type="ARBA" id="ARBA00016436"/>
    </source>
</evidence>
<keyword evidence="15" id="KW-1185">Reference proteome</keyword>